<dbReference type="EMBL" id="KQ964261">
    <property type="protein sequence ID" value="KXJ87704.1"/>
    <property type="molecule type" value="Genomic_DNA"/>
</dbReference>
<proteinExistence type="predicted"/>
<evidence type="ECO:0000313" key="3">
    <source>
        <dbReference type="Proteomes" id="UP000070501"/>
    </source>
</evidence>
<feature type="compositionally biased region" description="Basic and acidic residues" evidence="1">
    <location>
        <begin position="65"/>
        <end position="86"/>
    </location>
</feature>
<feature type="compositionally biased region" description="Basic and acidic residues" evidence="1">
    <location>
        <begin position="298"/>
        <end position="321"/>
    </location>
</feature>
<reference evidence="3" key="1">
    <citation type="submission" date="2016-02" db="EMBL/GenBank/DDBJ databases">
        <title>Draft genome sequence of Microdochium bolleyi, a fungal endophyte of beachgrass.</title>
        <authorList>
            <consortium name="DOE Joint Genome Institute"/>
            <person name="David A.S."/>
            <person name="May G."/>
            <person name="Haridas S."/>
            <person name="Lim J."/>
            <person name="Wang M."/>
            <person name="Labutti K."/>
            <person name="Lipzen A."/>
            <person name="Barry K."/>
            <person name="Grigoriev I.V."/>
        </authorList>
    </citation>
    <scope>NUCLEOTIDE SEQUENCE [LARGE SCALE GENOMIC DNA]</scope>
    <source>
        <strain evidence="3">J235TASD1</strain>
    </source>
</reference>
<dbReference type="Proteomes" id="UP000070501">
    <property type="component" value="Unassembled WGS sequence"/>
</dbReference>
<dbReference type="STRING" id="196109.A0A136IRW9"/>
<name>A0A136IRW9_9PEZI</name>
<accession>A0A136IRW9</accession>
<dbReference type="InParanoid" id="A0A136IRW9"/>
<feature type="compositionally biased region" description="Polar residues" evidence="1">
    <location>
        <begin position="180"/>
        <end position="194"/>
    </location>
</feature>
<feature type="compositionally biased region" description="Basic and acidic residues" evidence="1">
    <location>
        <begin position="158"/>
        <end position="168"/>
    </location>
</feature>
<feature type="non-terminal residue" evidence="2">
    <location>
        <position position="464"/>
    </location>
</feature>
<sequence>MRNALANCFTSKDFTGPYPRVLLKLLSRFTTIDTEFLAKLKLDTLRTKYSEQISSEMKGHIDQIIKNAKLRDEKTKTSEPTRETKKATSTTKSSSIEPTKKLPAPASAASKAQPIKKEPDVKKPVNEIKKIDYSGLGSARKLPNGAQKPTQNGSPAKRPRDDEVDPRTNKKVAVEGNAGAPTTKSSGVTQSASAGQPAHAVAAMAKPKPSASILAGRARTIVKPVVKRAEPAAPSAFSSISGLLAEIAKPKEAPKVREEPERAPETPEEMARRLRKEKRRKLRVVWKPDDQLEEVRIFQHDAAEDEGRGTNMLRDARDNRSEGQMLKMGIQDDDDDAEDDGKPRETSLRDWVVPNRISFEQIGGEQRDKSFVSRGGVKEITSEQQKFMQDYESRELMAVYTTAAEIPETPRSPPSKAFAEMESTPKVAVLPSDTAKMREVHRRWAEFGQYGAAASQQMALQRLG</sequence>
<feature type="region of interest" description="Disordered" evidence="1">
    <location>
        <begin position="65"/>
        <end position="211"/>
    </location>
</feature>
<evidence type="ECO:0000256" key="1">
    <source>
        <dbReference type="SAM" id="MobiDB-lite"/>
    </source>
</evidence>
<evidence type="ECO:0000313" key="2">
    <source>
        <dbReference type="EMBL" id="KXJ87704.1"/>
    </source>
</evidence>
<protein>
    <submittedName>
        <fullName evidence="2">Uncharacterized protein</fullName>
    </submittedName>
</protein>
<feature type="compositionally biased region" description="Basic and acidic residues" evidence="1">
    <location>
        <begin position="251"/>
        <end position="272"/>
    </location>
</feature>
<feature type="compositionally biased region" description="Basic and acidic residues" evidence="1">
    <location>
        <begin position="115"/>
        <end position="132"/>
    </location>
</feature>
<feature type="region of interest" description="Disordered" evidence="1">
    <location>
        <begin position="298"/>
        <end position="349"/>
    </location>
</feature>
<gene>
    <name evidence="2" type="ORF">Micbo1qcDRAFT_167264</name>
</gene>
<organism evidence="2 3">
    <name type="scientific">Microdochium bolleyi</name>
    <dbReference type="NCBI Taxonomy" id="196109"/>
    <lineage>
        <taxon>Eukaryota</taxon>
        <taxon>Fungi</taxon>
        <taxon>Dikarya</taxon>
        <taxon>Ascomycota</taxon>
        <taxon>Pezizomycotina</taxon>
        <taxon>Sordariomycetes</taxon>
        <taxon>Xylariomycetidae</taxon>
        <taxon>Xylariales</taxon>
        <taxon>Microdochiaceae</taxon>
        <taxon>Microdochium</taxon>
    </lineage>
</organism>
<dbReference type="OrthoDB" id="4347at2759"/>
<feature type="region of interest" description="Disordered" evidence="1">
    <location>
        <begin position="251"/>
        <end position="279"/>
    </location>
</feature>
<keyword evidence="3" id="KW-1185">Reference proteome</keyword>
<dbReference type="AlphaFoldDB" id="A0A136IRW9"/>
<feature type="compositionally biased region" description="Low complexity" evidence="1">
    <location>
        <begin position="87"/>
        <end position="113"/>
    </location>
</feature>